<organism evidence="2 3">
    <name type="scientific">Pleurodeles waltl</name>
    <name type="common">Iberian ribbed newt</name>
    <dbReference type="NCBI Taxonomy" id="8319"/>
    <lineage>
        <taxon>Eukaryota</taxon>
        <taxon>Metazoa</taxon>
        <taxon>Chordata</taxon>
        <taxon>Craniata</taxon>
        <taxon>Vertebrata</taxon>
        <taxon>Euteleostomi</taxon>
        <taxon>Amphibia</taxon>
        <taxon>Batrachia</taxon>
        <taxon>Caudata</taxon>
        <taxon>Salamandroidea</taxon>
        <taxon>Salamandridae</taxon>
        <taxon>Pleurodelinae</taxon>
        <taxon>Pleurodeles</taxon>
    </lineage>
</organism>
<comment type="caution">
    <text evidence="2">The sequence shown here is derived from an EMBL/GenBank/DDBJ whole genome shotgun (WGS) entry which is preliminary data.</text>
</comment>
<reference evidence="2" key="1">
    <citation type="journal article" date="2022" name="bioRxiv">
        <title>Sequencing and chromosome-scale assembly of the giantPleurodeles waltlgenome.</title>
        <authorList>
            <person name="Brown T."/>
            <person name="Elewa A."/>
            <person name="Iarovenko S."/>
            <person name="Subramanian E."/>
            <person name="Araus A.J."/>
            <person name="Petzold A."/>
            <person name="Susuki M."/>
            <person name="Suzuki K.-i.T."/>
            <person name="Hayashi T."/>
            <person name="Toyoda A."/>
            <person name="Oliveira C."/>
            <person name="Osipova E."/>
            <person name="Leigh N.D."/>
            <person name="Simon A."/>
            <person name="Yun M.H."/>
        </authorList>
    </citation>
    <scope>NUCLEOTIDE SEQUENCE</scope>
    <source>
        <strain evidence="2">20211129_DDA</strain>
        <tissue evidence="2">Liver</tissue>
    </source>
</reference>
<name>A0AAV7NTW6_PLEWA</name>
<feature type="compositionally biased region" description="Low complexity" evidence="1">
    <location>
        <begin position="25"/>
        <end position="43"/>
    </location>
</feature>
<sequence>MGVNTPLSGSPVSPHVRPSVRHTISAPRRSAGPRPGQPPGSRSCVRSAGPQKVGVHWGRDTKGPQPPPDAPGPSIQQRGPVAATVRSPTPLPPRPAPILEAAAPRRGRGRRPPLLVSWADPDRGTPKDRGRSPAAPLDRPQLGAHAQREGSSG</sequence>
<protein>
    <submittedName>
        <fullName evidence="2">Uncharacterized protein</fullName>
    </submittedName>
</protein>
<dbReference type="AlphaFoldDB" id="A0AAV7NTW6"/>
<keyword evidence="3" id="KW-1185">Reference proteome</keyword>
<evidence type="ECO:0000256" key="1">
    <source>
        <dbReference type="SAM" id="MobiDB-lite"/>
    </source>
</evidence>
<dbReference type="EMBL" id="JANPWB010000012">
    <property type="protein sequence ID" value="KAJ1118390.1"/>
    <property type="molecule type" value="Genomic_DNA"/>
</dbReference>
<feature type="compositionally biased region" description="Polar residues" evidence="1">
    <location>
        <begin position="1"/>
        <end position="11"/>
    </location>
</feature>
<feature type="compositionally biased region" description="Basic and acidic residues" evidence="1">
    <location>
        <begin position="120"/>
        <end position="131"/>
    </location>
</feature>
<feature type="region of interest" description="Disordered" evidence="1">
    <location>
        <begin position="1"/>
        <end position="153"/>
    </location>
</feature>
<proteinExistence type="predicted"/>
<evidence type="ECO:0000313" key="3">
    <source>
        <dbReference type="Proteomes" id="UP001066276"/>
    </source>
</evidence>
<evidence type="ECO:0000313" key="2">
    <source>
        <dbReference type="EMBL" id="KAJ1118390.1"/>
    </source>
</evidence>
<gene>
    <name evidence="2" type="ORF">NDU88_006581</name>
</gene>
<dbReference type="Proteomes" id="UP001066276">
    <property type="component" value="Chromosome 8"/>
</dbReference>
<accession>A0AAV7NTW6</accession>